<dbReference type="CDD" id="cd17317">
    <property type="entry name" value="MFS_SLC22"/>
    <property type="match status" value="1"/>
</dbReference>
<dbReference type="InterPro" id="IPR005828">
    <property type="entry name" value="MFS_sugar_transport-like"/>
</dbReference>
<keyword evidence="9" id="KW-1185">Reference proteome</keyword>
<dbReference type="EMBL" id="JACVVK020000022">
    <property type="protein sequence ID" value="KAK7503007.1"/>
    <property type="molecule type" value="Genomic_DNA"/>
</dbReference>
<feature type="transmembrane region" description="Helical" evidence="6">
    <location>
        <begin position="267"/>
        <end position="285"/>
    </location>
</feature>
<feature type="transmembrane region" description="Helical" evidence="6">
    <location>
        <begin position="238"/>
        <end position="261"/>
    </location>
</feature>
<dbReference type="Gene3D" id="1.20.1250.20">
    <property type="entry name" value="MFS general substrate transporter like domains"/>
    <property type="match status" value="1"/>
</dbReference>
<feature type="transmembrane region" description="Helical" evidence="6">
    <location>
        <begin position="20"/>
        <end position="44"/>
    </location>
</feature>
<comment type="subcellular location">
    <subcellularLocation>
        <location evidence="1">Membrane</location>
        <topology evidence="1">Multi-pass membrane protein</topology>
    </subcellularLocation>
</comment>
<dbReference type="AlphaFoldDB" id="A0ABD0LVM7"/>
<dbReference type="InterPro" id="IPR020846">
    <property type="entry name" value="MFS_dom"/>
</dbReference>
<feature type="compositionally biased region" description="Basic and acidic residues" evidence="5">
    <location>
        <begin position="559"/>
        <end position="569"/>
    </location>
</feature>
<feature type="transmembrane region" description="Helical" evidence="6">
    <location>
        <begin position="468"/>
        <end position="489"/>
    </location>
</feature>
<dbReference type="Proteomes" id="UP001519460">
    <property type="component" value="Unassembled WGS sequence"/>
</dbReference>
<evidence type="ECO:0000256" key="1">
    <source>
        <dbReference type="ARBA" id="ARBA00004141"/>
    </source>
</evidence>
<dbReference type="PANTHER" id="PTHR24064">
    <property type="entry name" value="SOLUTE CARRIER FAMILY 22 MEMBER"/>
    <property type="match status" value="1"/>
</dbReference>
<keyword evidence="4 6" id="KW-0472">Membrane</keyword>
<evidence type="ECO:0000259" key="7">
    <source>
        <dbReference type="PROSITE" id="PS50850"/>
    </source>
</evidence>
<feature type="transmembrane region" description="Helical" evidence="6">
    <location>
        <begin position="181"/>
        <end position="202"/>
    </location>
</feature>
<gene>
    <name evidence="8" type="ORF">BaRGS_00005633</name>
</gene>
<dbReference type="SUPFAM" id="SSF103473">
    <property type="entry name" value="MFS general substrate transporter"/>
    <property type="match status" value="1"/>
</dbReference>
<feature type="transmembrane region" description="Helical" evidence="6">
    <location>
        <begin position="343"/>
        <end position="365"/>
    </location>
</feature>
<evidence type="ECO:0000256" key="2">
    <source>
        <dbReference type="ARBA" id="ARBA00022692"/>
    </source>
</evidence>
<organism evidence="8 9">
    <name type="scientific">Batillaria attramentaria</name>
    <dbReference type="NCBI Taxonomy" id="370345"/>
    <lineage>
        <taxon>Eukaryota</taxon>
        <taxon>Metazoa</taxon>
        <taxon>Spiralia</taxon>
        <taxon>Lophotrochozoa</taxon>
        <taxon>Mollusca</taxon>
        <taxon>Gastropoda</taxon>
        <taxon>Caenogastropoda</taxon>
        <taxon>Sorbeoconcha</taxon>
        <taxon>Cerithioidea</taxon>
        <taxon>Batillariidae</taxon>
        <taxon>Batillaria</taxon>
    </lineage>
</organism>
<accession>A0ABD0LVM7</accession>
<evidence type="ECO:0000256" key="5">
    <source>
        <dbReference type="SAM" id="MobiDB-lite"/>
    </source>
</evidence>
<keyword evidence="2 6" id="KW-0812">Transmembrane</keyword>
<evidence type="ECO:0000313" key="8">
    <source>
        <dbReference type="EMBL" id="KAK7503007.1"/>
    </source>
</evidence>
<keyword evidence="3 6" id="KW-1133">Transmembrane helix</keyword>
<sequence>MKFDEVVSVLGEFGPYQKRIYFLLCLPAITCYMQKLIYVFTMAVPDHRCALPGLENDTYAPQNQHHAALINASIPPHDSCHLIVTPLNVTDAFQLMSNGMANMSLVYNALNSSEHVTMGNQSHPETATCSRYVYDTSLFETTITGQVKELRAHATMILFAGSMFATLACQPPADIFGRKTMLMVSFAVHAVASLVITWATYYPVLVCFMFLNGMAATSVFANAFVMGMELVGPSKRVWTGYVIEIFFAFGLILLAPIAYLLRDWQQLQLVTAIFPFAFLSYWWLIPESPRWLLSRGRIQEAEAIIRTAAKVNKVTLPASVLDAKSLAVEKRESVLSICKHPILVFRFVVLCYNWFVISMAFYGLGLNVGSLGGSVHLNLFLTGVNEVVANVLCICLLDRLGRRLVNSGLMLLSGISCTLTIFPLMYAPQSLQWITTVLAMFGRMCVAGAFATIFIYSSELYPTVIRNSGIGASSFCARVGSVISAYIAGLSTVIEGDVGTATPLLIFGLSSILAGGLLLALPETLNRKMPETVDDAINYTKNAADDARRDGYHLTQQDDPARQQDDTSRQQEQPL</sequence>
<protein>
    <recommendedName>
        <fullName evidence="7">Major facilitator superfamily (MFS) profile domain-containing protein</fullName>
    </recommendedName>
</protein>
<feature type="transmembrane region" description="Helical" evidence="6">
    <location>
        <begin position="208"/>
        <end position="226"/>
    </location>
</feature>
<feature type="region of interest" description="Disordered" evidence="5">
    <location>
        <begin position="547"/>
        <end position="575"/>
    </location>
</feature>
<feature type="transmembrane region" description="Helical" evidence="6">
    <location>
        <begin position="409"/>
        <end position="427"/>
    </location>
</feature>
<evidence type="ECO:0000256" key="4">
    <source>
        <dbReference type="ARBA" id="ARBA00023136"/>
    </source>
</evidence>
<comment type="caution">
    <text evidence="8">The sequence shown here is derived from an EMBL/GenBank/DDBJ whole genome shotgun (WGS) entry which is preliminary data.</text>
</comment>
<proteinExistence type="predicted"/>
<feature type="transmembrane region" description="Helical" evidence="6">
    <location>
        <begin position="501"/>
        <end position="521"/>
    </location>
</feature>
<dbReference type="PROSITE" id="PS50850">
    <property type="entry name" value="MFS"/>
    <property type="match status" value="1"/>
</dbReference>
<feature type="transmembrane region" description="Helical" evidence="6">
    <location>
        <begin position="377"/>
        <end position="397"/>
    </location>
</feature>
<name>A0ABD0LVM7_9CAEN</name>
<evidence type="ECO:0000313" key="9">
    <source>
        <dbReference type="Proteomes" id="UP001519460"/>
    </source>
</evidence>
<feature type="domain" description="Major facilitator superfamily (MFS) profile" evidence="7">
    <location>
        <begin position="83"/>
        <end position="526"/>
    </location>
</feature>
<dbReference type="Pfam" id="PF00083">
    <property type="entry name" value="Sugar_tr"/>
    <property type="match status" value="1"/>
</dbReference>
<evidence type="ECO:0000256" key="6">
    <source>
        <dbReference type="SAM" id="Phobius"/>
    </source>
</evidence>
<reference evidence="8 9" key="1">
    <citation type="journal article" date="2023" name="Sci. Data">
        <title>Genome assembly of the Korean intertidal mud-creeper Batillaria attramentaria.</title>
        <authorList>
            <person name="Patra A.K."/>
            <person name="Ho P.T."/>
            <person name="Jun S."/>
            <person name="Lee S.J."/>
            <person name="Kim Y."/>
            <person name="Won Y.J."/>
        </authorList>
    </citation>
    <scope>NUCLEOTIDE SEQUENCE [LARGE SCALE GENOMIC DNA]</scope>
    <source>
        <strain evidence="8">Wonlab-2016</strain>
    </source>
</reference>
<evidence type="ECO:0000256" key="3">
    <source>
        <dbReference type="ARBA" id="ARBA00022989"/>
    </source>
</evidence>
<dbReference type="InterPro" id="IPR036259">
    <property type="entry name" value="MFS_trans_sf"/>
</dbReference>
<feature type="transmembrane region" description="Helical" evidence="6">
    <location>
        <begin position="433"/>
        <end position="456"/>
    </location>
</feature>
<dbReference type="GO" id="GO:0016020">
    <property type="term" value="C:membrane"/>
    <property type="evidence" value="ECO:0007669"/>
    <property type="project" value="UniProtKB-SubCell"/>
</dbReference>